<sequence>MIKKTNILFLVLLFGFSLMSTTGYACGKSTEKSTCGKTASSSNTSSDSCQKECCKKSKDSKKDQHGCNRKCDHSGCTTSGLQFSLIAENDFEFNNQLLNFSFKTPITYYENNSISDGFTSIWAPPKI</sequence>
<reference evidence="4" key="1">
    <citation type="journal article" date="2019" name="Int. J. Syst. Evol. Microbiol.">
        <title>The Global Catalogue of Microorganisms (GCM) 10K type strain sequencing project: providing services to taxonomists for standard genome sequencing and annotation.</title>
        <authorList>
            <consortium name="The Broad Institute Genomics Platform"/>
            <consortium name="The Broad Institute Genome Sequencing Center for Infectious Disease"/>
            <person name="Wu L."/>
            <person name="Ma J."/>
        </authorList>
    </citation>
    <scope>NUCLEOTIDE SEQUENCE [LARGE SCALE GENOMIC DNA]</scope>
    <source>
        <strain evidence="4">WYCCWR 13023</strain>
    </source>
</reference>
<feature type="signal peptide" evidence="2">
    <location>
        <begin position="1"/>
        <end position="25"/>
    </location>
</feature>
<accession>A0ABV9PKJ9</accession>
<gene>
    <name evidence="3" type="ORF">ACFO5S_16675</name>
</gene>
<proteinExistence type="predicted"/>
<protein>
    <recommendedName>
        <fullName evidence="5">Lipoprotein</fullName>
    </recommendedName>
</protein>
<dbReference type="PROSITE" id="PS51257">
    <property type="entry name" value="PROKAR_LIPOPROTEIN"/>
    <property type="match status" value="1"/>
</dbReference>
<dbReference type="Proteomes" id="UP001595935">
    <property type="component" value="Unassembled WGS sequence"/>
</dbReference>
<evidence type="ECO:0000256" key="2">
    <source>
        <dbReference type="SAM" id="SignalP"/>
    </source>
</evidence>
<keyword evidence="4" id="KW-1185">Reference proteome</keyword>
<feature type="region of interest" description="Disordered" evidence="1">
    <location>
        <begin position="30"/>
        <end position="51"/>
    </location>
</feature>
<evidence type="ECO:0000256" key="1">
    <source>
        <dbReference type="SAM" id="MobiDB-lite"/>
    </source>
</evidence>
<name>A0ABV9PKJ9_9FLAO</name>
<dbReference type="RefSeq" id="WP_246522375.1">
    <property type="nucleotide sequence ID" value="NZ_JAGYWA010000006.1"/>
</dbReference>
<evidence type="ECO:0000313" key="4">
    <source>
        <dbReference type="Proteomes" id="UP001595935"/>
    </source>
</evidence>
<feature type="chain" id="PRO_5046477996" description="Lipoprotein" evidence="2">
    <location>
        <begin position="26"/>
        <end position="127"/>
    </location>
</feature>
<evidence type="ECO:0000313" key="3">
    <source>
        <dbReference type="EMBL" id="MFC4749090.1"/>
    </source>
</evidence>
<keyword evidence="2" id="KW-0732">Signal</keyword>
<comment type="caution">
    <text evidence="3">The sequence shown here is derived from an EMBL/GenBank/DDBJ whole genome shotgun (WGS) entry which is preliminary data.</text>
</comment>
<dbReference type="EMBL" id="JBHSGV010000006">
    <property type="protein sequence ID" value="MFC4749090.1"/>
    <property type="molecule type" value="Genomic_DNA"/>
</dbReference>
<organism evidence="3 4">
    <name type="scientific">Flavobacterium branchiicola</name>
    <dbReference type="NCBI Taxonomy" id="1114875"/>
    <lineage>
        <taxon>Bacteria</taxon>
        <taxon>Pseudomonadati</taxon>
        <taxon>Bacteroidota</taxon>
        <taxon>Flavobacteriia</taxon>
        <taxon>Flavobacteriales</taxon>
        <taxon>Flavobacteriaceae</taxon>
        <taxon>Flavobacterium</taxon>
    </lineage>
</organism>
<evidence type="ECO:0008006" key="5">
    <source>
        <dbReference type="Google" id="ProtNLM"/>
    </source>
</evidence>